<dbReference type="GeneID" id="30908045"/>
<feature type="transmembrane region" description="Helical" evidence="2">
    <location>
        <begin position="301"/>
        <end position="323"/>
    </location>
</feature>
<dbReference type="VEuPathDB" id="PlasmoDB:PCOAH_00013190"/>
<gene>
    <name evidence="3" type="ORF">PCOAH_00013190</name>
</gene>
<evidence type="ECO:0000313" key="4">
    <source>
        <dbReference type="Proteomes" id="UP000092716"/>
    </source>
</evidence>
<keyword evidence="4" id="KW-1185">Reference proteome</keyword>
<keyword evidence="2" id="KW-0812">Transmembrane</keyword>
<reference evidence="4" key="1">
    <citation type="submission" date="2016-06" db="EMBL/GenBank/DDBJ databases">
        <title>First high quality genome sequence of Plasmodium coatneyi using continuous long reads from single molecule, real-time sequencing.</title>
        <authorList>
            <person name="Chien J.-T."/>
            <person name="Pakala S.B."/>
            <person name="Geraldo J.A."/>
            <person name="Lapp S.A."/>
            <person name="Barnwell J.W."/>
            <person name="Kissinger J.C."/>
            <person name="Galinski M.R."/>
            <person name="Humphrey J.C."/>
        </authorList>
    </citation>
    <scope>NUCLEOTIDE SEQUENCE [LARGE SCALE GENOMIC DNA]</scope>
    <source>
        <strain evidence="4">Hackeri</strain>
    </source>
</reference>
<evidence type="ECO:0000313" key="3">
    <source>
        <dbReference type="EMBL" id="ANQ07076.1"/>
    </source>
</evidence>
<dbReference type="KEGG" id="pcot:PCOAH_00013190"/>
<dbReference type="EMBL" id="CP016244">
    <property type="protein sequence ID" value="ANQ07076.1"/>
    <property type="molecule type" value="Genomic_DNA"/>
</dbReference>
<protein>
    <recommendedName>
        <fullName evidence="5">Pv-fam-d protein</fullName>
    </recommendedName>
</protein>
<name>A0A1B1DWB0_9APIC</name>
<evidence type="ECO:0000256" key="1">
    <source>
        <dbReference type="SAM" id="MobiDB-lite"/>
    </source>
</evidence>
<dbReference type="RefSeq" id="XP_019913771.1">
    <property type="nucleotide sequence ID" value="XM_020058128.1"/>
</dbReference>
<feature type="compositionally biased region" description="Basic and acidic residues" evidence="1">
    <location>
        <begin position="149"/>
        <end position="164"/>
    </location>
</feature>
<feature type="region of interest" description="Disordered" evidence="1">
    <location>
        <begin position="53"/>
        <end position="185"/>
    </location>
</feature>
<evidence type="ECO:0008006" key="5">
    <source>
        <dbReference type="Google" id="ProtNLM"/>
    </source>
</evidence>
<feature type="compositionally biased region" description="Basic and acidic residues" evidence="1">
    <location>
        <begin position="73"/>
        <end position="86"/>
    </location>
</feature>
<dbReference type="Proteomes" id="UP000092716">
    <property type="component" value="Chromosome 6"/>
</dbReference>
<proteinExistence type="predicted"/>
<dbReference type="AlphaFoldDB" id="A0A1B1DWB0"/>
<sequence>MKEIFWFPLIKILTFSALVWISPNSYRSAILGELWENRIGLNDKLDVRNSRLLSGSCTDSTHENSVNLKERKHNMLKDEDHYDGRSPSRMRNKPNAREQTQDPRFRGKPDKLTSKTKNDNHFGRRKDKITNEKIHRRSKDTSDVDEDDNFLKEPDDGYYRREENVEYGVGNTEYKKPTDSNVQGIQKKPEVNNKDLEKLPLPPNENVPNMLEYYDYSKVKKCVMEKLINALKKMDVQFQLKFMRYMKARNYSAEREFLELRSGKEVISYYFRRNKIMLPLVIQTLIFSVFLVLTATITNAFIAMFVMSCISGELFLNLCYYYLKAYMRVRRIRRTFKKHGVKINE</sequence>
<keyword evidence="2" id="KW-0472">Membrane</keyword>
<keyword evidence="2" id="KW-1133">Transmembrane helix</keyword>
<accession>A0A1B1DWB0</accession>
<feature type="compositionally biased region" description="Basic and acidic residues" evidence="1">
    <location>
        <begin position="95"/>
        <end position="133"/>
    </location>
</feature>
<dbReference type="OrthoDB" id="381905at2759"/>
<feature type="transmembrane region" description="Helical" evidence="2">
    <location>
        <begin position="6"/>
        <end position="23"/>
    </location>
</feature>
<feature type="transmembrane region" description="Helical" evidence="2">
    <location>
        <begin position="276"/>
        <end position="295"/>
    </location>
</feature>
<evidence type="ECO:0000256" key="2">
    <source>
        <dbReference type="SAM" id="Phobius"/>
    </source>
</evidence>
<organism evidence="3 4">
    <name type="scientific">Plasmodium coatneyi</name>
    <dbReference type="NCBI Taxonomy" id="208452"/>
    <lineage>
        <taxon>Eukaryota</taxon>
        <taxon>Sar</taxon>
        <taxon>Alveolata</taxon>
        <taxon>Apicomplexa</taxon>
        <taxon>Aconoidasida</taxon>
        <taxon>Haemosporida</taxon>
        <taxon>Plasmodiidae</taxon>
        <taxon>Plasmodium</taxon>
    </lineage>
</organism>
<feature type="compositionally biased region" description="Polar residues" evidence="1">
    <location>
        <begin position="53"/>
        <end position="67"/>
    </location>
</feature>